<keyword evidence="4" id="KW-1185">Reference proteome</keyword>
<name>A0A317XZL5_9BASI</name>
<dbReference type="InParanoid" id="A0A317XZL5"/>
<proteinExistence type="predicted"/>
<protein>
    <recommendedName>
        <fullName evidence="2">Inositol polyphosphate-related phosphatase domain-containing protein</fullName>
    </recommendedName>
</protein>
<dbReference type="PANTHER" id="PTHR11200:SF275">
    <property type="entry name" value="LD06095P"/>
    <property type="match status" value="1"/>
</dbReference>
<evidence type="ECO:0000256" key="1">
    <source>
        <dbReference type="SAM" id="MobiDB-lite"/>
    </source>
</evidence>
<dbReference type="SUPFAM" id="SSF56219">
    <property type="entry name" value="DNase I-like"/>
    <property type="match status" value="1"/>
</dbReference>
<evidence type="ECO:0000313" key="3">
    <source>
        <dbReference type="EMBL" id="PWZ03233.1"/>
    </source>
</evidence>
<dbReference type="Proteomes" id="UP000246740">
    <property type="component" value="Unassembled WGS sequence"/>
</dbReference>
<feature type="region of interest" description="Disordered" evidence="1">
    <location>
        <begin position="1"/>
        <end position="179"/>
    </location>
</feature>
<dbReference type="Gene3D" id="3.60.10.10">
    <property type="entry name" value="Endonuclease/exonuclease/phosphatase"/>
    <property type="match status" value="2"/>
</dbReference>
<feature type="compositionally biased region" description="Low complexity" evidence="1">
    <location>
        <begin position="132"/>
        <end position="143"/>
    </location>
</feature>
<accession>A0A317XZL5</accession>
<feature type="compositionally biased region" description="Low complexity" evidence="1">
    <location>
        <begin position="65"/>
        <end position="78"/>
    </location>
</feature>
<dbReference type="InterPro" id="IPR000300">
    <property type="entry name" value="IPPc"/>
</dbReference>
<dbReference type="InterPro" id="IPR036691">
    <property type="entry name" value="Endo/exonu/phosph_ase_sf"/>
</dbReference>
<dbReference type="GO" id="GO:0046856">
    <property type="term" value="P:phosphatidylinositol dephosphorylation"/>
    <property type="evidence" value="ECO:0007669"/>
    <property type="project" value="InterPro"/>
</dbReference>
<dbReference type="InterPro" id="IPR046985">
    <property type="entry name" value="IP5"/>
</dbReference>
<feature type="compositionally biased region" description="Gly residues" evidence="1">
    <location>
        <begin position="1637"/>
        <end position="1650"/>
    </location>
</feature>
<feature type="domain" description="Inositol polyphosphate-related phosphatase" evidence="2">
    <location>
        <begin position="641"/>
        <end position="948"/>
    </location>
</feature>
<feature type="compositionally biased region" description="Low complexity" evidence="1">
    <location>
        <begin position="37"/>
        <end position="55"/>
    </location>
</feature>
<feature type="region of interest" description="Disordered" evidence="1">
    <location>
        <begin position="1562"/>
        <end position="1657"/>
    </location>
</feature>
<feature type="compositionally biased region" description="Polar residues" evidence="1">
    <location>
        <begin position="1200"/>
        <end position="1209"/>
    </location>
</feature>
<feature type="region of interest" description="Disordered" evidence="1">
    <location>
        <begin position="633"/>
        <end position="687"/>
    </location>
</feature>
<dbReference type="SMART" id="SM00128">
    <property type="entry name" value="IPPc"/>
    <property type="match status" value="1"/>
</dbReference>
<feature type="compositionally biased region" description="Polar residues" evidence="1">
    <location>
        <begin position="537"/>
        <end position="549"/>
    </location>
</feature>
<feature type="region of interest" description="Disordered" evidence="1">
    <location>
        <begin position="338"/>
        <end position="399"/>
    </location>
</feature>
<sequence length="1755" mass="185326">MSPTAAFSRAPPETSAHSLQQPPLQARLHALLHSDTHTPSQSTSSSSPVPSPSSDADSHLAARNTASSATSLHSALGARRTRSSPAPPQKSSKGKPIGAIPVVEPCASNTAPPVSAQHTALRSNSNQSEVVTPTSSGPSRSSSLDPAPVSTGLQDDAGANTFAASSSSSSPQTQRQRPSIKVRIITWNMHDSLPKGDLQILLGKAGQYVAPEPGWDISVDSDSEEDNGAQAELEDAATPDDASKAGSPRIGKSTRGHHVVGQESVPRADRIPPLPHDDSHPYHLLVIAGQECPWGDGKRLATSVGMAGELGDIGKQRNRSTKEKEKEKARLLKLAQLAHKDKDKSNDPQNILASDKDDVGGKENGSSNTGDHDGFPFSSSSMSQALAGHPLPSPWIGGTQMPGIATGPYAASAETIAEDRLGAWPNIGGKGWSDMCEDLLCKNQTTKKDKDPREKSFISGARLARALSVTGTSKKDFGASRESLLEHPLPQQTRSAAVTPELSRAASPIGVAVSASAPGTPIQSTADGFALTPEPSPSMQAISGPQTLAGSEKRRRLVPKLNLKPIELGRKPGMPIRIGAGNESMGDPVASPIVQTPMSLWPPPAVDQPLQLPAPAATASTPVTSADGLLAVPSGPSVSRMSSSSSLSNIAESAEAGSDATGPMNAEMHLEPPTPSRSPSPSPFLSEVPIRARSPALPLPASALSRSAHLHTPDPSTPVGERMPVIDGTPKSLGPYELVIKERMMGCYMAVYVWRGCKDRIRGASRSHVKSGLLAGRVGNKGGVGISVKLGATRLLFVNAHLAAHEDKVALRLANVAKIKAALKVDSFLPKSDPRSRLEDITEQFDHSFWFGDLNFRIDISRQHADWLMMNKKYDQALAFDQLGKVLKQGDAFKGFDEAPIEFPPTYKYDVLKTLKIKRGKTLNSIRGNIDMPPSPSLNLPSNPTPGMRSATSELSIAPLVGASIPEDNVVHFDQMVAEGGLTTSTTCDDLDADRSVLSSSDPDANCVETRGDSRTPLDRPIRYRRRGRATAAISPAVDGESSDDDGYSISSSAFDSVGSSSGFAASYASHERRFSQTAGIQMTDKGSRRQELEDQRVLDENTAAAQGPKYFSQGAAIKAKLKIMGIVRTAAGNTSLKDKLVGASDPSAASSNEASVAGSSKKKWLGALTESPRKMPHSGDISSQRANSPTEDRLAELQSVESGSTQSRAEMAPMHSEAVTSMPANDDLLSPSASLARTTSQVSRARARAAQEQRDVKYPHLTGATAEQIDYLEAQPYDSSSKQRVPSWCDRVLFRSTVSFDDSDSDSDDDDGHGRRRKGHGANASEGLGSRVGNVLTNALIAPLRQAHERRQQMQAQRTASSGLIAAVAGSSSIAFAQDQQLPAEVSLVDPVLRKDSLARRARANTATSAPTPTELAHSSSDGHSSNSNAASPVLVTQPLAKVQKNRAPHLLRRFLHPHRHRDQLRALSPSLTVPHFSHAQGEWSEKVSVEDGTTPSGRAGTRPVLGLGLGLAGLDVKALSSADLPSQLEERNKRFDGAKRHVLSPKLSGDDADLTRLVIPPRLSSASPSPKPSVAATTTSPPPPPVPARAPPLPPPASGMQAAASTRTADDQIDGAPTPPQRPWMRRTHSQNASSGGGVDGDVEGGTGSAVSSSHHSSWMESLSSHLPSFLAPAISALRTHHGASPNDTQPSSAGDGDGDNDKNDGGRPPPLVGPRKGRIECLLYKSLDDREMRLLEGRSDHRPVIFVGAIGI</sequence>
<feature type="compositionally biased region" description="Basic and acidic residues" evidence="1">
    <location>
        <begin position="1250"/>
        <end position="1259"/>
    </location>
</feature>
<feature type="region of interest" description="Disordered" evidence="1">
    <location>
        <begin position="1139"/>
        <end position="1262"/>
    </location>
</feature>
<feature type="compositionally biased region" description="Acidic residues" evidence="1">
    <location>
        <begin position="219"/>
        <end position="238"/>
    </location>
</feature>
<organism evidence="3 4">
    <name type="scientific">Testicularia cyperi</name>
    <dbReference type="NCBI Taxonomy" id="1882483"/>
    <lineage>
        <taxon>Eukaryota</taxon>
        <taxon>Fungi</taxon>
        <taxon>Dikarya</taxon>
        <taxon>Basidiomycota</taxon>
        <taxon>Ustilaginomycotina</taxon>
        <taxon>Ustilaginomycetes</taxon>
        <taxon>Ustilaginales</taxon>
        <taxon>Anthracoideaceae</taxon>
        <taxon>Testicularia</taxon>
    </lineage>
</organism>
<dbReference type="EMBL" id="KZ819188">
    <property type="protein sequence ID" value="PWZ03233.1"/>
    <property type="molecule type" value="Genomic_DNA"/>
</dbReference>
<feature type="compositionally biased region" description="Low complexity" evidence="1">
    <location>
        <begin position="165"/>
        <end position="179"/>
    </location>
</feature>
<feature type="compositionally biased region" description="Polar residues" evidence="1">
    <location>
        <begin position="107"/>
        <end position="131"/>
    </location>
</feature>
<feature type="compositionally biased region" description="Low complexity" evidence="1">
    <location>
        <begin position="1237"/>
        <end position="1249"/>
    </location>
</feature>
<feature type="compositionally biased region" description="Low complexity" evidence="1">
    <location>
        <begin position="1405"/>
        <end position="1432"/>
    </location>
</feature>
<feature type="compositionally biased region" description="Polar residues" evidence="1">
    <location>
        <begin position="1148"/>
        <end position="1159"/>
    </location>
</feature>
<reference evidence="3 4" key="1">
    <citation type="journal article" date="2018" name="Mol. Biol. Evol.">
        <title>Broad Genomic Sampling Reveals a Smut Pathogenic Ancestry of the Fungal Clade Ustilaginomycotina.</title>
        <authorList>
            <person name="Kijpornyongpan T."/>
            <person name="Mondo S.J."/>
            <person name="Barry K."/>
            <person name="Sandor L."/>
            <person name="Lee J."/>
            <person name="Lipzen A."/>
            <person name="Pangilinan J."/>
            <person name="LaButti K."/>
            <person name="Hainaut M."/>
            <person name="Henrissat B."/>
            <person name="Grigoriev I.V."/>
            <person name="Spatafora J.W."/>
            <person name="Aime M.C."/>
        </authorList>
    </citation>
    <scope>NUCLEOTIDE SEQUENCE [LARGE SCALE GENOMIC DNA]</scope>
    <source>
        <strain evidence="3 4">MCA 3645</strain>
    </source>
</reference>
<feature type="compositionally biased region" description="Pro residues" evidence="1">
    <location>
        <begin position="672"/>
        <end position="682"/>
    </location>
</feature>
<feature type="compositionally biased region" description="Basic and acidic residues" evidence="1">
    <location>
        <begin position="1010"/>
        <end position="1022"/>
    </location>
</feature>
<feature type="region of interest" description="Disordered" evidence="1">
    <location>
        <begin position="703"/>
        <end position="726"/>
    </location>
</feature>
<feature type="compositionally biased region" description="Low complexity" evidence="1">
    <location>
        <begin position="1562"/>
        <end position="1581"/>
    </location>
</feature>
<dbReference type="GO" id="GO:0004439">
    <property type="term" value="F:phosphatidylinositol-4,5-bisphosphate 5-phosphatase activity"/>
    <property type="evidence" value="ECO:0007669"/>
    <property type="project" value="TreeGrafter"/>
</dbReference>
<feature type="region of interest" description="Disordered" evidence="1">
    <location>
        <begin position="994"/>
        <end position="1046"/>
    </location>
</feature>
<dbReference type="OrthoDB" id="405996at2759"/>
<feature type="compositionally biased region" description="Low complexity" evidence="1">
    <location>
        <begin position="634"/>
        <end position="653"/>
    </location>
</feature>
<dbReference type="STRING" id="1882483.A0A317XZL5"/>
<feature type="compositionally biased region" description="Polar residues" evidence="1">
    <location>
        <begin position="1181"/>
        <end position="1190"/>
    </location>
</feature>
<feature type="region of interest" description="Disordered" evidence="1">
    <location>
        <begin position="1402"/>
        <end position="1432"/>
    </location>
</feature>
<dbReference type="Pfam" id="PF22669">
    <property type="entry name" value="Exo_endo_phos2"/>
    <property type="match status" value="1"/>
</dbReference>
<feature type="region of interest" description="Disordered" evidence="1">
    <location>
        <begin position="1300"/>
        <end position="1331"/>
    </location>
</feature>
<dbReference type="PANTHER" id="PTHR11200">
    <property type="entry name" value="INOSITOL 5-PHOSPHATASE"/>
    <property type="match status" value="1"/>
</dbReference>
<feature type="region of interest" description="Disordered" evidence="1">
    <location>
        <begin position="1683"/>
        <end position="1720"/>
    </location>
</feature>
<evidence type="ECO:0000313" key="4">
    <source>
        <dbReference type="Proteomes" id="UP000246740"/>
    </source>
</evidence>
<feature type="compositionally biased region" description="Acidic residues" evidence="1">
    <location>
        <begin position="1302"/>
        <end position="1312"/>
    </location>
</feature>
<feature type="region of interest" description="Disordered" evidence="1">
    <location>
        <begin position="213"/>
        <end position="265"/>
    </location>
</feature>
<evidence type="ECO:0000259" key="2">
    <source>
        <dbReference type="SMART" id="SM00128"/>
    </source>
</evidence>
<feature type="region of interest" description="Disordered" evidence="1">
    <location>
        <begin position="517"/>
        <end position="556"/>
    </location>
</feature>
<feature type="compositionally biased region" description="Pro residues" evidence="1">
    <location>
        <begin position="1582"/>
        <end position="1599"/>
    </location>
</feature>
<gene>
    <name evidence="3" type="ORF">BCV70DRAFT_13708</name>
</gene>